<sequence>MNSKRKKNMRVIAGTARSLPLKTIEGLETRPTTDRIKETLFNMLTGYVPQAKFLDLFAGSGGIGIEALSRGAESCTFVEQAKNAAACIEDNLKFTKLADKAQVRKFDAVSFVSSLPEIDYDVIFMDPPYSKGLERRVLEVLSTKKFMTDTLIVVEAALDEDFSYVDALGFEITKDKHYKTNKHVFLMQKENV</sequence>
<keyword evidence="2 3" id="KW-0808">Transferase</keyword>
<comment type="caution">
    <text evidence="3">The sequence shown here is derived from an EMBL/GenBank/DDBJ whole genome shotgun (WGS) entry which is preliminary data.</text>
</comment>
<protein>
    <submittedName>
        <fullName evidence="3">16S rRNA (Guanine(966)-N(2))-methyltransferase RsmD</fullName>
        <ecNumber evidence="3">2.1.1.171</ecNumber>
    </submittedName>
</protein>
<dbReference type="GO" id="GO:0052913">
    <property type="term" value="F:16S rRNA (guanine(966)-N(2))-methyltransferase activity"/>
    <property type="evidence" value="ECO:0007669"/>
    <property type="project" value="UniProtKB-EC"/>
</dbReference>
<dbReference type="PANTHER" id="PTHR43542">
    <property type="entry name" value="METHYLTRANSFERASE"/>
    <property type="match status" value="1"/>
</dbReference>
<dbReference type="InterPro" id="IPR029063">
    <property type="entry name" value="SAM-dependent_MTases_sf"/>
</dbReference>
<keyword evidence="4" id="KW-1185">Reference proteome</keyword>
<dbReference type="InterPro" id="IPR004398">
    <property type="entry name" value="RNA_MeTrfase_RsmD"/>
</dbReference>
<dbReference type="Pfam" id="PF03602">
    <property type="entry name" value="Cons_hypoth95"/>
    <property type="match status" value="1"/>
</dbReference>
<dbReference type="EMBL" id="JAJEQT010000001">
    <property type="protein sequence ID" value="MCC2217804.1"/>
    <property type="molecule type" value="Genomic_DNA"/>
</dbReference>
<gene>
    <name evidence="3" type="primary">rsmD</name>
    <name evidence="3" type="ORF">LKD28_01970</name>
</gene>
<dbReference type="InterPro" id="IPR002052">
    <property type="entry name" value="DNA_methylase_N6_adenine_CS"/>
</dbReference>
<dbReference type="EC" id="2.1.1.171" evidence="3"/>
<dbReference type="Gene3D" id="3.40.50.150">
    <property type="entry name" value="Vaccinia Virus protein VP39"/>
    <property type="match status" value="1"/>
</dbReference>
<evidence type="ECO:0000256" key="2">
    <source>
        <dbReference type="ARBA" id="ARBA00022679"/>
    </source>
</evidence>
<name>A0ABS8FLK4_9FIRM</name>
<dbReference type="PROSITE" id="PS00092">
    <property type="entry name" value="N6_MTASE"/>
    <property type="match status" value="1"/>
</dbReference>
<evidence type="ECO:0000256" key="1">
    <source>
        <dbReference type="ARBA" id="ARBA00022603"/>
    </source>
</evidence>
<proteinExistence type="predicted"/>
<dbReference type="SUPFAM" id="SSF53335">
    <property type="entry name" value="S-adenosyl-L-methionine-dependent methyltransferases"/>
    <property type="match status" value="1"/>
</dbReference>
<dbReference type="RefSeq" id="WP_227572929.1">
    <property type="nucleotide sequence ID" value="NZ_JAJEQT010000001.1"/>
</dbReference>
<dbReference type="PANTHER" id="PTHR43542:SF1">
    <property type="entry name" value="METHYLTRANSFERASE"/>
    <property type="match status" value="1"/>
</dbReference>
<keyword evidence="1 3" id="KW-0489">Methyltransferase</keyword>
<accession>A0ABS8FLK4</accession>
<dbReference type="NCBIfam" id="TIGR00095">
    <property type="entry name" value="16S rRNA (guanine(966)-N(2))-methyltransferase RsmD"/>
    <property type="match status" value="1"/>
</dbReference>
<evidence type="ECO:0000313" key="3">
    <source>
        <dbReference type="EMBL" id="MCC2217804.1"/>
    </source>
</evidence>
<organism evidence="3 4">
    <name type="scientific">Coprococcus hominis</name>
    <name type="common">ex Arizal et al. 2022</name>
    <dbReference type="NCBI Taxonomy" id="2881262"/>
    <lineage>
        <taxon>Bacteria</taxon>
        <taxon>Bacillati</taxon>
        <taxon>Bacillota</taxon>
        <taxon>Clostridia</taxon>
        <taxon>Lachnospirales</taxon>
        <taxon>Lachnospiraceae</taxon>
        <taxon>Coprococcus</taxon>
    </lineage>
</organism>
<dbReference type="CDD" id="cd02440">
    <property type="entry name" value="AdoMet_MTases"/>
    <property type="match status" value="1"/>
</dbReference>
<dbReference type="PIRSF" id="PIRSF004553">
    <property type="entry name" value="CHP00095"/>
    <property type="match status" value="1"/>
</dbReference>
<dbReference type="Proteomes" id="UP001198495">
    <property type="component" value="Unassembled WGS sequence"/>
</dbReference>
<reference evidence="3 4" key="1">
    <citation type="submission" date="2021-10" db="EMBL/GenBank/DDBJ databases">
        <title>Anaerobic single-cell dispensing facilitates the cultivation of human gut bacteria.</title>
        <authorList>
            <person name="Afrizal A."/>
        </authorList>
    </citation>
    <scope>NUCLEOTIDE SEQUENCE [LARGE SCALE GENOMIC DNA]</scope>
    <source>
        <strain evidence="3 4">CLA-AA-H212</strain>
    </source>
</reference>
<evidence type="ECO:0000313" key="4">
    <source>
        <dbReference type="Proteomes" id="UP001198495"/>
    </source>
</evidence>